<reference evidence="3 4" key="1">
    <citation type="submission" date="2018-07" db="EMBL/GenBank/DDBJ databases">
        <title>Genome sequences of Haloplanus salinus JCM 18368T.</title>
        <authorList>
            <person name="Kim Y.B."/>
            <person name="Roh S.W."/>
        </authorList>
    </citation>
    <scope>NUCLEOTIDE SEQUENCE [LARGE SCALE GENOMIC DNA]</scope>
    <source>
        <strain evidence="3 4">JCM 18368</strain>
    </source>
</reference>
<organism evidence="3 4">
    <name type="scientific">Haloplanus salinus</name>
    <dbReference type="NCBI Taxonomy" id="1126245"/>
    <lineage>
        <taxon>Archaea</taxon>
        <taxon>Methanobacteriati</taxon>
        <taxon>Methanobacteriota</taxon>
        <taxon>Stenosarchaea group</taxon>
        <taxon>Halobacteria</taxon>
        <taxon>Halobacteriales</taxon>
        <taxon>Haloferacaceae</taxon>
        <taxon>Haloplanus</taxon>
    </lineage>
</organism>
<keyword evidence="4" id="KW-1185">Reference proteome</keyword>
<sequence length="445" mass="46537">MPSRRAVLAALTALAGCTDGSPSADSTGSPTRTPTGTGAGAGTETPTWTPTSDAVPVRWRHETPHQVLDAVSVGPGVDGPAVYVGSDGGGAGTDGHAFHALDPADGTERWRVSLPTPVVTEPIYADGESGPRVYVATRRSSDAAELSALDPSRGTRVWGFDAPERRRVYPLGATDRTVFVGTRDDDQSRSGEAVHALAAGDGHERWRAESGDAFPNGGAVRRDTLLVRTPARLRALDVETGEERWRVDSPTVMYGPALDSRGERLFVGYDGTVRAVGVADGHERWRREVDFSISGVLTPRAAASTTVFVADRTGRLLALSPQDGGTRWALSVGGDGVRPHVARTSERLFVGGPGVYALDPVSGERAWSFTPSSVEVRVHASTTAFAAVGRDRIHAFDPADGAERWRFAPGPGLAGPAAAGDVAFVGVEGTVYALDGSPASEVNGT</sequence>
<evidence type="ECO:0000256" key="1">
    <source>
        <dbReference type="SAM" id="MobiDB-lite"/>
    </source>
</evidence>
<evidence type="ECO:0000259" key="2">
    <source>
        <dbReference type="Pfam" id="PF13360"/>
    </source>
</evidence>
<dbReference type="InterPro" id="IPR002372">
    <property type="entry name" value="PQQ_rpt_dom"/>
</dbReference>
<protein>
    <recommendedName>
        <fullName evidence="2">Pyrrolo-quinoline quinone repeat domain-containing protein</fullName>
    </recommendedName>
</protein>
<feature type="region of interest" description="Disordered" evidence="1">
    <location>
        <begin position="16"/>
        <end position="52"/>
    </location>
</feature>
<dbReference type="Gene3D" id="2.130.10.10">
    <property type="entry name" value="YVTN repeat-like/Quinoprotein amine dehydrogenase"/>
    <property type="match status" value="1"/>
</dbReference>
<accession>A0A368NBZ7</accession>
<dbReference type="InterPro" id="IPR011047">
    <property type="entry name" value="Quinoprotein_ADH-like_sf"/>
</dbReference>
<dbReference type="RefSeq" id="WP_114448633.1">
    <property type="nucleotide sequence ID" value="NZ_QPHM01000001.1"/>
</dbReference>
<dbReference type="PANTHER" id="PTHR34512:SF30">
    <property type="entry name" value="OUTER MEMBRANE PROTEIN ASSEMBLY FACTOR BAMB"/>
    <property type="match status" value="1"/>
</dbReference>
<dbReference type="OrthoDB" id="145878at2157"/>
<dbReference type="EMBL" id="QPHM01000001">
    <property type="protein sequence ID" value="RCU47084.1"/>
    <property type="molecule type" value="Genomic_DNA"/>
</dbReference>
<dbReference type="Pfam" id="PF13360">
    <property type="entry name" value="PQQ_2"/>
    <property type="match status" value="3"/>
</dbReference>
<name>A0A368NBZ7_9EURY</name>
<feature type="domain" description="Pyrrolo-quinoline quinone repeat" evidence="2">
    <location>
        <begin position="192"/>
        <end position="338"/>
    </location>
</feature>
<dbReference type="InterPro" id="IPR015943">
    <property type="entry name" value="WD40/YVTN_repeat-like_dom_sf"/>
</dbReference>
<evidence type="ECO:0000313" key="4">
    <source>
        <dbReference type="Proteomes" id="UP000252189"/>
    </source>
</evidence>
<dbReference type="PROSITE" id="PS51257">
    <property type="entry name" value="PROKAR_LIPOPROTEIN"/>
    <property type="match status" value="1"/>
</dbReference>
<dbReference type="Gene3D" id="2.40.128.630">
    <property type="match status" value="1"/>
</dbReference>
<proteinExistence type="predicted"/>
<dbReference type="Gene3D" id="2.40.10.480">
    <property type="match status" value="2"/>
</dbReference>
<comment type="caution">
    <text evidence="3">The sequence shown here is derived from an EMBL/GenBank/DDBJ whole genome shotgun (WGS) entry which is preliminary data.</text>
</comment>
<dbReference type="SUPFAM" id="SSF50998">
    <property type="entry name" value="Quinoprotein alcohol dehydrogenase-like"/>
    <property type="match status" value="2"/>
</dbReference>
<dbReference type="PANTHER" id="PTHR34512">
    <property type="entry name" value="CELL SURFACE PROTEIN"/>
    <property type="match status" value="1"/>
</dbReference>
<gene>
    <name evidence="3" type="ORF">DU504_07075</name>
</gene>
<dbReference type="AlphaFoldDB" id="A0A368NBZ7"/>
<feature type="domain" description="Pyrrolo-quinoline quinone repeat" evidence="2">
    <location>
        <begin position="58"/>
        <end position="164"/>
    </location>
</feature>
<dbReference type="InterPro" id="IPR018391">
    <property type="entry name" value="PQQ_b-propeller_rpt"/>
</dbReference>
<feature type="compositionally biased region" description="Low complexity" evidence="1">
    <location>
        <begin position="27"/>
        <end position="51"/>
    </location>
</feature>
<evidence type="ECO:0000313" key="3">
    <source>
        <dbReference type="EMBL" id="RCU47084.1"/>
    </source>
</evidence>
<dbReference type="SMART" id="SM00564">
    <property type="entry name" value="PQQ"/>
    <property type="match status" value="8"/>
</dbReference>
<dbReference type="Proteomes" id="UP000252189">
    <property type="component" value="Unassembled WGS sequence"/>
</dbReference>
<feature type="domain" description="Pyrrolo-quinoline quinone repeat" evidence="2">
    <location>
        <begin position="355"/>
        <end position="436"/>
    </location>
</feature>